<dbReference type="InterPro" id="IPR050527">
    <property type="entry name" value="Snail/Krueppel_Znf"/>
</dbReference>
<dbReference type="GO" id="GO:0000978">
    <property type="term" value="F:RNA polymerase II cis-regulatory region sequence-specific DNA binding"/>
    <property type="evidence" value="ECO:0007669"/>
    <property type="project" value="TreeGrafter"/>
</dbReference>
<dbReference type="Proteomes" id="UP000472271">
    <property type="component" value="Chromosome 11"/>
</dbReference>
<keyword evidence="9" id="KW-0804">Transcription</keyword>
<evidence type="ECO:0000313" key="15">
    <source>
        <dbReference type="Proteomes" id="UP000472271"/>
    </source>
</evidence>
<evidence type="ECO:0000256" key="1">
    <source>
        <dbReference type="ARBA" id="ARBA00004123"/>
    </source>
</evidence>
<keyword evidence="15" id="KW-1185">Reference proteome</keyword>
<dbReference type="InterPro" id="IPR013087">
    <property type="entry name" value="Znf_C2H2_type"/>
</dbReference>
<keyword evidence="5 11" id="KW-0863">Zinc-finger</keyword>
<gene>
    <name evidence="14" type="primary">LOC115428076</name>
</gene>
<dbReference type="GO" id="GO:0005634">
    <property type="term" value="C:nucleus"/>
    <property type="evidence" value="ECO:0007669"/>
    <property type="project" value="UniProtKB-SubCell"/>
</dbReference>
<evidence type="ECO:0000256" key="6">
    <source>
        <dbReference type="ARBA" id="ARBA00022833"/>
    </source>
</evidence>
<dbReference type="PROSITE" id="PS00028">
    <property type="entry name" value="ZINC_FINGER_C2H2_1"/>
    <property type="match status" value="11"/>
</dbReference>
<reference evidence="14" key="2">
    <citation type="submission" date="2025-08" db="UniProtKB">
        <authorList>
            <consortium name="Ensembl"/>
        </authorList>
    </citation>
    <scope>IDENTIFICATION</scope>
</reference>
<dbReference type="Gene3D" id="3.30.160.60">
    <property type="entry name" value="Classic Zinc Finger"/>
    <property type="match status" value="10"/>
</dbReference>
<dbReference type="GeneID" id="115428076"/>
<evidence type="ECO:0000256" key="12">
    <source>
        <dbReference type="SAM" id="MobiDB-lite"/>
    </source>
</evidence>
<dbReference type="FunFam" id="3.30.160.60:FF:000446">
    <property type="entry name" value="Zinc finger protein"/>
    <property type="match status" value="1"/>
</dbReference>
<feature type="domain" description="C2H2-type" evidence="13">
    <location>
        <begin position="294"/>
        <end position="321"/>
    </location>
</feature>
<organism evidence="14 15">
    <name type="scientific">Sphaeramia orbicularis</name>
    <name type="common">orbiculate cardinalfish</name>
    <dbReference type="NCBI Taxonomy" id="375764"/>
    <lineage>
        <taxon>Eukaryota</taxon>
        <taxon>Metazoa</taxon>
        <taxon>Chordata</taxon>
        <taxon>Craniata</taxon>
        <taxon>Vertebrata</taxon>
        <taxon>Euteleostomi</taxon>
        <taxon>Actinopterygii</taxon>
        <taxon>Neopterygii</taxon>
        <taxon>Teleostei</taxon>
        <taxon>Neoteleostei</taxon>
        <taxon>Acanthomorphata</taxon>
        <taxon>Gobiaria</taxon>
        <taxon>Kurtiformes</taxon>
        <taxon>Apogonoidei</taxon>
        <taxon>Apogonidae</taxon>
        <taxon>Apogoninae</taxon>
        <taxon>Sphaeramia</taxon>
    </lineage>
</organism>
<dbReference type="Ensembl" id="ENSSORT00005015568.1">
    <property type="protein sequence ID" value="ENSSORP00005015107.1"/>
    <property type="gene ID" value="ENSSORG00005007670.1"/>
</dbReference>
<keyword evidence="4" id="KW-0677">Repeat</keyword>
<dbReference type="PANTHER" id="PTHR24388">
    <property type="entry name" value="ZINC FINGER PROTEIN"/>
    <property type="match status" value="1"/>
</dbReference>
<dbReference type="SMART" id="SM00355">
    <property type="entry name" value="ZnF_C2H2"/>
    <property type="match status" value="12"/>
</dbReference>
<evidence type="ECO:0000256" key="5">
    <source>
        <dbReference type="ARBA" id="ARBA00022771"/>
    </source>
</evidence>
<dbReference type="AlphaFoldDB" id="A0A672ZF68"/>
<evidence type="ECO:0000256" key="8">
    <source>
        <dbReference type="ARBA" id="ARBA00023125"/>
    </source>
</evidence>
<evidence type="ECO:0000256" key="3">
    <source>
        <dbReference type="ARBA" id="ARBA00022723"/>
    </source>
</evidence>
<feature type="domain" description="C2H2-type" evidence="13">
    <location>
        <begin position="266"/>
        <end position="293"/>
    </location>
</feature>
<comment type="subcellular location">
    <subcellularLocation>
        <location evidence="1">Nucleus</location>
    </subcellularLocation>
</comment>
<reference evidence="14" key="3">
    <citation type="submission" date="2025-09" db="UniProtKB">
        <authorList>
            <consortium name="Ensembl"/>
        </authorList>
    </citation>
    <scope>IDENTIFICATION</scope>
</reference>
<evidence type="ECO:0000259" key="13">
    <source>
        <dbReference type="PROSITE" id="PS50157"/>
    </source>
</evidence>
<evidence type="ECO:0000313" key="14">
    <source>
        <dbReference type="Ensembl" id="ENSSORP00005015107.1"/>
    </source>
</evidence>
<keyword evidence="8" id="KW-0238">DNA-binding</keyword>
<feature type="domain" description="C2H2-type" evidence="13">
    <location>
        <begin position="472"/>
        <end position="499"/>
    </location>
</feature>
<evidence type="ECO:0000256" key="4">
    <source>
        <dbReference type="ARBA" id="ARBA00022737"/>
    </source>
</evidence>
<dbReference type="PANTHER" id="PTHR24388:SF53">
    <property type="entry name" value="CHORION TRANSCRIPTION FACTOR CF2-RELATED"/>
    <property type="match status" value="1"/>
</dbReference>
<dbReference type="Pfam" id="PF13465">
    <property type="entry name" value="zf-H2C2_2"/>
    <property type="match status" value="1"/>
</dbReference>
<evidence type="ECO:0000256" key="9">
    <source>
        <dbReference type="ARBA" id="ARBA00023163"/>
    </source>
</evidence>
<dbReference type="FunFam" id="3.30.160.60:FF:001325">
    <property type="entry name" value="zinc finger protein 200"/>
    <property type="match status" value="1"/>
</dbReference>
<sequence>MCAVQLLRVSVHERISAAAEDFLLRLKDDEEPAQIPELRAMLTERLTAAAEEIIALFAETVAEYEGRVEQSEREICRQRRLLEAVLMPQVRLHRADPPPPPPLVDLPDLNLNLSHLKPIEVDPDDSVASCPSPGSASPSSCPDEFSDGEQDSDWSRAQSTPVQRKRKKRGRLPGDTANQSSFWCQVCGRSLQGKGFLLKHVLQVCSKDPDCRCGFCGERLDSLEDLTAHLQNHRQNSKTCSFCGKTFQSILAQELHVRLHTGEKPFSCDVCGKKFSQKGNMTSHMRVHVANKPFSCKECNRAFCHMTSLERHMQEHRSDVTHTCTVCGQEFRKKNGLRRHMTSEHQDTVKRKRYRSADLSYHCRVCGETFDRKTYLVKHVVSHRGDTDGRCGLCGVQNESAEGLAAHLRSHREISHTCHICGKSFPAHAALDMHMRIHTGEKPYSCHFCGKSFNQSGNLKTHLKIHTGERAFSCSICGKGFTQKQTLDTHVRFHNKERRFLCQVCGKGFMQDVDLKRHILIHTGEKPYTCSVCGKSFQARRSLNGHIKIHQNGPVPDMNLKVHHTGTGLDLQSTNNFHPGFIQL</sequence>
<dbReference type="OrthoDB" id="654211at2759"/>
<keyword evidence="7" id="KW-0805">Transcription regulation</keyword>
<proteinExistence type="inferred from homology"/>
<dbReference type="FunFam" id="3.30.160.60:FF:002343">
    <property type="entry name" value="Zinc finger protein 33A"/>
    <property type="match status" value="1"/>
</dbReference>
<feature type="domain" description="C2H2-type" evidence="13">
    <location>
        <begin position="500"/>
        <end position="527"/>
    </location>
</feature>
<dbReference type="GO" id="GO:0008270">
    <property type="term" value="F:zinc ion binding"/>
    <property type="evidence" value="ECO:0007669"/>
    <property type="project" value="UniProtKB-KW"/>
</dbReference>
<dbReference type="InterPro" id="IPR036236">
    <property type="entry name" value="Znf_C2H2_sf"/>
</dbReference>
<evidence type="ECO:0000256" key="11">
    <source>
        <dbReference type="PROSITE-ProRule" id="PRU00042"/>
    </source>
</evidence>
<feature type="domain" description="C2H2-type" evidence="13">
    <location>
        <begin position="416"/>
        <end position="443"/>
    </location>
</feature>
<feature type="region of interest" description="Disordered" evidence="12">
    <location>
        <begin position="122"/>
        <end position="174"/>
    </location>
</feature>
<feature type="domain" description="C2H2-type" evidence="13">
    <location>
        <begin position="322"/>
        <end position="350"/>
    </location>
</feature>
<feature type="domain" description="C2H2-type" evidence="13">
    <location>
        <begin position="238"/>
        <end position="265"/>
    </location>
</feature>
<dbReference type="FunFam" id="3.30.160.60:FF:001450">
    <property type="entry name" value="zinc finger protein 774"/>
    <property type="match status" value="1"/>
</dbReference>
<evidence type="ECO:0000256" key="10">
    <source>
        <dbReference type="ARBA" id="ARBA00023242"/>
    </source>
</evidence>
<protein>
    <submittedName>
        <fullName evidence="14">Gastrula zinc finger protein XlCGF57.1-like</fullName>
    </submittedName>
</protein>
<dbReference type="SUPFAM" id="SSF57667">
    <property type="entry name" value="beta-beta-alpha zinc fingers"/>
    <property type="match status" value="7"/>
</dbReference>
<dbReference type="GO" id="GO:0000981">
    <property type="term" value="F:DNA-binding transcription factor activity, RNA polymerase II-specific"/>
    <property type="evidence" value="ECO:0007669"/>
    <property type="project" value="TreeGrafter"/>
</dbReference>
<keyword evidence="3" id="KW-0479">Metal-binding</keyword>
<dbReference type="FunFam" id="3.30.160.60:FF:001480">
    <property type="entry name" value="Si:cabz01071911.3"/>
    <property type="match status" value="1"/>
</dbReference>
<dbReference type="FunFam" id="3.30.160.60:FF:001506">
    <property type="entry name" value="Zinc finger protein"/>
    <property type="match status" value="1"/>
</dbReference>
<dbReference type="InParanoid" id="A0A672ZF68"/>
<accession>A0A672ZF68</accession>
<keyword evidence="10" id="KW-0539">Nucleus</keyword>
<reference evidence="14" key="1">
    <citation type="submission" date="2019-06" db="EMBL/GenBank/DDBJ databases">
        <authorList>
            <consortium name="Wellcome Sanger Institute Data Sharing"/>
        </authorList>
    </citation>
    <scope>NUCLEOTIDE SEQUENCE [LARGE SCALE GENOMIC DNA]</scope>
</reference>
<dbReference type="RefSeq" id="XP_030002759.1">
    <property type="nucleotide sequence ID" value="XM_030146899.1"/>
</dbReference>
<evidence type="ECO:0000256" key="7">
    <source>
        <dbReference type="ARBA" id="ARBA00023015"/>
    </source>
</evidence>
<feature type="domain" description="C2H2-type" evidence="13">
    <location>
        <begin position="361"/>
        <end position="388"/>
    </location>
</feature>
<feature type="domain" description="C2H2-type" evidence="13">
    <location>
        <begin position="528"/>
        <end position="550"/>
    </location>
</feature>
<dbReference type="FunFam" id="3.30.160.60:FF:001818">
    <property type="entry name" value="GDNF-inducible zinc finger protein 1 isoform X1"/>
    <property type="match status" value="1"/>
</dbReference>
<feature type="compositionally biased region" description="Low complexity" evidence="12">
    <location>
        <begin position="126"/>
        <end position="142"/>
    </location>
</feature>
<name>A0A672ZF68_9TELE</name>
<keyword evidence="6" id="KW-0862">Zinc</keyword>
<comment type="similarity">
    <text evidence="2">Belongs to the krueppel C2H2-type zinc-finger protein family.</text>
</comment>
<evidence type="ECO:0000256" key="2">
    <source>
        <dbReference type="ARBA" id="ARBA00006991"/>
    </source>
</evidence>
<dbReference type="PROSITE" id="PS50157">
    <property type="entry name" value="ZINC_FINGER_C2H2_2"/>
    <property type="match status" value="10"/>
</dbReference>
<dbReference type="Pfam" id="PF00096">
    <property type="entry name" value="zf-C2H2"/>
    <property type="match status" value="7"/>
</dbReference>
<feature type="domain" description="C2H2-type" evidence="13">
    <location>
        <begin position="444"/>
        <end position="471"/>
    </location>
</feature>